<evidence type="ECO:0000313" key="11">
    <source>
        <dbReference type="EMBL" id="CAL1548929.1"/>
    </source>
</evidence>
<dbReference type="InterPro" id="IPR036640">
    <property type="entry name" value="ABC1_TM_sf"/>
</dbReference>
<keyword evidence="7 9" id="KW-1133">Transmembrane helix</keyword>
<keyword evidence="3 9" id="KW-0812">Transmembrane</keyword>
<feature type="transmembrane region" description="Helical" evidence="9">
    <location>
        <begin position="91"/>
        <end position="116"/>
    </location>
</feature>
<feature type="transmembrane region" description="Helical" evidence="9">
    <location>
        <begin position="175"/>
        <end position="208"/>
    </location>
</feature>
<evidence type="ECO:0000256" key="2">
    <source>
        <dbReference type="ARBA" id="ARBA00022448"/>
    </source>
</evidence>
<dbReference type="Gene3D" id="1.20.1560.10">
    <property type="entry name" value="ABC transporter type 1, transmembrane domain"/>
    <property type="match status" value="1"/>
</dbReference>
<comment type="caution">
    <text evidence="12">The sequence shown here is derived from an EMBL/GenBank/DDBJ whole genome shotgun (WGS) entry which is preliminary data.</text>
</comment>
<dbReference type="PROSITE" id="PS50929">
    <property type="entry name" value="ABC_TM1F"/>
    <property type="match status" value="1"/>
</dbReference>
<evidence type="ECO:0000259" key="10">
    <source>
        <dbReference type="PROSITE" id="PS50929"/>
    </source>
</evidence>
<dbReference type="PANTHER" id="PTHR24223:SF443">
    <property type="entry name" value="MULTIDRUG-RESISTANCE LIKE PROTEIN 1, ISOFORM I"/>
    <property type="match status" value="1"/>
</dbReference>
<sequence length="258" mass="29778">MDECNHDLEEKSRLITKEKITFGKVKWTVYLEILNGYGKMYAFLSAIMISAFHIAYNFSFIWLTKWNDDDKLANTTELPASSSERFDRNQYFIIVFAIFGVLQTLCCMMYACVLQYRHVVTSRVIHTQLLNGILKAPMSFFDTTPMGRILNRLSQDLDILDNDIFLELEVYIEHAMFSIGILVIICYAFPAFIAIAIPAIIIFFLQYYVKTSCQLRRIAAKNRSPVFAHFSEMLSGVSVIRAHQQQARFIVESEAKVD</sequence>
<dbReference type="InterPro" id="IPR011527">
    <property type="entry name" value="ABC1_TM_dom"/>
</dbReference>
<comment type="subcellular location">
    <subcellularLocation>
        <location evidence="1">Endomembrane system</location>
        <topology evidence="1">Multi-pass membrane protein</topology>
    </subcellularLocation>
</comment>
<proteinExistence type="predicted"/>
<dbReference type="GO" id="GO:0005524">
    <property type="term" value="F:ATP binding"/>
    <property type="evidence" value="ECO:0007669"/>
    <property type="project" value="UniProtKB-KW"/>
</dbReference>
<dbReference type="GO" id="GO:0140359">
    <property type="term" value="F:ABC-type transporter activity"/>
    <property type="evidence" value="ECO:0007669"/>
    <property type="project" value="InterPro"/>
</dbReference>
<evidence type="ECO:0000256" key="5">
    <source>
        <dbReference type="ARBA" id="ARBA00022741"/>
    </source>
</evidence>
<dbReference type="EMBL" id="CAXITT010002213">
    <property type="protein sequence ID" value="CAL1548932.1"/>
    <property type="molecule type" value="Genomic_DNA"/>
</dbReference>
<evidence type="ECO:0000313" key="13">
    <source>
        <dbReference type="Proteomes" id="UP001497497"/>
    </source>
</evidence>
<evidence type="ECO:0000256" key="7">
    <source>
        <dbReference type="ARBA" id="ARBA00022989"/>
    </source>
</evidence>
<evidence type="ECO:0000256" key="3">
    <source>
        <dbReference type="ARBA" id="ARBA00022692"/>
    </source>
</evidence>
<dbReference type="InterPro" id="IPR050173">
    <property type="entry name" value="ABC_transporter_C-like"/>
</dbReference>
<dbReference type="PANTHER" id="PTHR24223">
    <property type="entry name" value="ATP-BINDING CASSETTE SUB-FAMILY C"/>
    <property type="match status" value="1"/>
</dbReference>
<keyword evidence="13" id="KW-1185">Reference proteome</keyword>
<keyword evidence="4" id="KW-0677">Repeat</keyword>
<feature type="non-terminal residue" evidence="12">
    <location>
        <position position="258"/>
    </location>
</feature>
<keyword evidence="8 9" id="KW-0472">Membrane</keyword>
<organism evidence="12 13">
    <name type="scientific">Lymnaea stagnalis</name>
    <name type="common">Great pond snail</name>
    <name type="synonym">Helix stagnalis</name>
    <dbReference type="NCBI Taxonomy" id="6523"/>
    <lineage>
        <taxon>Eukaryota</taxon>
        <taxon>Metazoa</taxon>
        <taxon>Spiralia</taxon>
        <taxon>Lophotrochozoa</taxon>
        <taxon>Mollusca</taxon>
        <taxon>Gastropoda</taxon>
        <taxon>Heterobranchia</taxon>
        <taxon>Euthyneura</taxon>
        <taxon>Panpulmonata</taxon>
        <taxon>Hygrophila</taxon>
        <taxon>Lymnaeoidea</taxon>
        <taxon>Lymnaeidae</taxon>
        <taxon>Lymnaea</taxon>
    </lineage>
</organism>
<keyword evidence="5" id="KW-0547">Nucleotide-binding</keyword>
<dbReference type="GO" id="GO:0016020">
    <property type="term" value="C:membrane"/>
    <property type="evidence" value="ECO:0007669"/>
    <property type="project" value="InterPro"/>
</dbReference>
<dbReference type="AlphaFoldDB" id="A0AAV2IT29"/>
<feature type="domain" description="ABC transmembrane type-1" evidence="10">
    <location>
        <begin position="42"/>
        <end position="258"/>
    </location>
</feature>
<name>A0AAV2IT29_LYMST</name>
<evidence type="ECO:0000256" key="8">
    <source>
        <dbReference type="ARBA" id="ARBA00023136"/>
    </source>
</evidence>
<dbReference type="SUPFAM" id="SSF90123">
    <property type="entry name" value="ABC transporter transmembrane region"/>
    <property type="match status" value="1"/>
</dbReference>
<dbReference type="GO" id="GO:0012505">
    <property type="term" value="C:endomembrane system"/>
    <property type="evidence" value="ECO:0007669"/>
    <property type="project" value="UniProtKB-SubCell"/>
</dbReference>
<accession>A0AAV2IT29</accession>
<dbReference type="Proteomes" id="UP001497497">
    <property type="component" value="Unassembled WGS sequence"/>
</dbReference>
<evidence type="ECO:0000256" key="9">
    <source>
        <dbReference type="SAM" id="Phobius"/>
    </source>
</evidence>
<keyword evidence="2" id="KW-0813">Transport</keyword>
<evidence type="ECO:0000313" key="12">
    <source>
        <dbReference type="EMBL" id="CAL1548932.1"/>
    </source>
</evidence>
<protein>
    <recommendedName>
        <fullName evidence="10">ABC transmembrane type-1 domain-containing protein</fullName>
    </recommendedName>
</protein>
<gene>
    <name evidence="11" type="ORF">GSLYS_00022246001</name>
    <name evidence="12" type="ORF">GSLYS_00022249001</name>
</gene>
<keyword evidence="6" id="KW-0067">ATP-binding</keyword>
<evidence type="ECO:0000256" key="4">
    <source>
        <dbReference type="ARBA" id="ARBA00022737"/>
    </source>
</evidence>
<reference evidence="12 13" key="1">
    <citation type="submission" date="2024-04" db="EMBL/GenBank/DDBJ databases">
        <authorList>
            <consortium name="Genoscope - CEA"/>
            <person name="William W."/>
        </authorList>
    </citation>
    <scope>NUCLEOTIDE SEQUENCE [LARGE SCALE GENOMIC DNA]</scope>
</reference>
<evidence type="ECO:0000256" key="1">
    <source>
        <dbReference type="ARBA" id="ARBA00004127"/>
    </source>
</evidence>
<dbReference type="EMBL" id="CAXITT010002213">
    <property type="protein sequence ID" value="CAL1548929.1"/>
    <property type="molecule type" value="Genomic_DNA"/>
</dbReference>
<dbReference type="Pfam" id="PF00664">
    <property type="entry name" value="ABC_membrane"/>
    <property type="match status" value="1"/>
</dbReference>
<feature type="transmembrane region" description="Helical" evidence="9">
    <location>
        <begin position="40"/>
        <end position="63"/>
    </location>
</feature>
<evidence type="ECO:0000256" key="6">
    <source>
        <dbReference type="ARBA" id="ARBA00022840"/>
    </source>
</evidence>